<feature type="domain" description="DUF58" evidence="1">
    <location>
        <begin position="72"/>
        <end position="291"/>
    </location>
</feature>
<name>A0A1M7EVU1_9GAMM</name>
<dbReference type="PANTHER" id="PTHR33608:SF12">
    <property type="entry name" value="DUF58 DOMAIN-CONTAINING PROTEIN"/>
    <property type="match status" value="1"/>
</dbReference>
<reference evidence="3 4" key="1">
    <citation type="submission" date="2016-11" db="EMBL/GenBank/DDBJ databases">
        <authorList>
            <person name="Jaros S."/>
            <person name="Januszkiewicz K."/>
            <person name="Wedrychowicz H."/>
        </authorList>
    </citation>
    <scope>NUCLEOTIDE SEQUENCE [LARGE SCALE GENOMIC DNA]</scope>
    <source>
        <strain evidence="3 4">DSM 4740</strain>
    </source>
</reference>
<dbReference type="EMBL" id="FRCA01000004">
    <property type="protein sequence ID" value="SHL95629.1"/>
    <property type="molecule type" value="Genomic_DNA"/>
</dbReference>
<protein>
    <recommendedName>
        <fullName evidence="1">DUF58 domain-containing protein</fullName>
    </recommendedName>
</protein>
<dbReference type="STRING" id="44933.SAMN05660971_01806"/>
<accession>A0A1M7EVU1</accession>
<dbReference type="PANTHER" id="PTHR33608">
    <property type="entry name" value="BLL2464 PROTEIN"/>
    <property type="match status" value="1"/>
</dbReference>
<evidence type="ECO:0000313" key="4">
    <source>
        <dbReference type="Proteomes" id="UP000184123"/>
    </source>
</evidence>
<dbReference type="SUPFAM" id="SSF53300">
    <property type="entry name" value="vWA-like"/>
    <property type="match status" value="1"/>
</dbReference>
<reference evidence="2 5" key="2">
    <citation type="submission" date="2019-07" db="EMBL/GenBank/DDBJ databases">
        <title>Whole genome shotgun sequence of Halomonas cupida NBRC 102219.</title>
        <authorList>
            <person name="Hosoyama A."/>
            <person name="Uohara A."/>
            <person name="Ohji S."/>
            <person name="Ichikawa N."/>
        </authorList>
    </citation>
    <scope>NUCLEOTIDE SEQUENCE [LARGE SCALE GENOMIC DNA]</scope>
    <source>
        <strain evidence="2 5">NBRC 102219</strain>
    </source>
</reference>
<dbReference type="EMBL" id="BJXU01000038">
    <property type="protein sequence ID" value="GEN23275.1"/>
    <property type="molecule type" value="Genomic_DNA"/>
</dbReference>
<dbReference type="InterPro" id="IPR002881">
    <property type="entry name" value="DUF58"/>
</dbReference>
<proteinExistence type="predicted"/>
<evidence type="ECO:0000313" key="5">
    <source>
        <dbReference type="Proteomes" id="UP000321726"/>
    </source>
</evidence>
<dbReference type="InterPro" id="IPR036465">
    <property type="entry name" value="vWFA_dom_sf"/>
</dbReference>
<evidence type="ECO:0000313" key="3">
    <source>
        <dbReference type="EMBL" id="SHL95629.1"/>
    </source>
</evidence>
<dbReference type="Proteomes" id="UP000184123">
    <property type="component" value="Unassembled WGS sequence"/>
</dbReference>
<dbReference type="RefSeq" id="WP_073434865.1">
    <property type="nucleotide sequence ID" value="NZ_BJXU01000038.1"/>
</dbReference>
<dbReference type="Proteomes" id="UP000321726">
    <property type="component" value="Unassembled WGS sequence"/>
</dbReference>
<organism evidence="3 4">
    <name type="scientific">Halomonas cupida</name>
    <dbReference type="NCBI Taxonomy" id="44933"/>
    <lineage>
        <taxon>Bacteria</taxon>
        <taxon>Pseudomonadati</taxon>
        <taxon>Pseudomonadota</taxon>
        <taxon>Gammaproteobacteria</taxon>
        <taxon>Oceanospirillales</taxon>
        <taxon>Halomonadaceae</taxon>
        <taxon>Halomonas</taxon>
    </lineage>
</organism>
<evidence type="ECO:0000313" key="2">
    <source>
        <dbReference type="EMBL" id="GEN23275.1"/>
    </source>
</evidence>
<dbReference type="AlphaFoldDB" id="A0A1M7EVU1"/>
<gene>
    <name evidence="2" type="ORF">HCU01_12240</name>
    <name evidence="3" type="ORF">SAMN05660971_01806</name>
</gene>
<keyword evidence="5" id="KW-1185">Reference proteome</keyword>
<dbReference type="OrthoDB" id="9812729at2"/>
<sequence>MRSISARQRAGVLSATEPATDTDYRIHVDLARLRSLEAHGQTLHLLPRQPARSVLNGRHGSRLRGRGLDFLELRGYLPSDDIRSIDWRVTARTGEPHVRVFTEERDRPTLLVIDQRMSMFFGTRHAMKSVTAAETAALLSFAVLAQNDRIGGLVVRDDGIDEVRPACSRATLMRLLSHIADANQQLHAEREAPAPTSLDDVLTSVSRLARRDHLIIVLSDFDVIGPRSERLLSSLSRHNDIVLAPVVDPFAEYDLPRDLRLVVTDGDLQATFDTSDDAVRAALESVTAQRHEQLISWQRKFGLNLAPLSTSEPALPQLRRLLGLQRRSLPGQLSSNANTRPGDQHDR</sequence>
<dbReference type="Pfam" id="PF01882">
    <property type="entry name" value="DUF58"/>
    <property type="match status" value="1"/>
</dbReference>
<evidence type="ECO:0000259" key="1">
    <source>
        <dbReference type="Pfam" id="PF01882"/>
    </source>
</evidence>